<dbReference type="PANTHER" id="PTHR33240:SF15">
    <property type="entry name" value="GAG-PRO-LIKE PROTEIN"/>
    <property type="match status" value="1"/>
</dbReference>
<dbReference type="EMBL" id="JAIQCV010000002">
    <property type="protein sequence ID" value="KAH1121439.1"/>
    <property type="molecule type" value="Genomic_DNA"/>
</dbReference>
<gene>
    <name evidence="1" type="ORF">J1N35_004599</name>
</gene>
<organism evidence="1 2">
    <name type="scientific">Gossypium stocksii</name>
    <dbReference type="NCBI Taxonomy" id="47602"/>
    <lineage>
        <taxon>Eukaryota</taxon>
        <taxon>Viridiplantae</taxon>
        <taxon>Streptophyta</taxon>
        <taxon>Embryophyta</taxon>
        <taxon>Tracheophyta</taxon>
        <taxon>Spermatophyta</taxon>
        <taxon>Magnoliopsida</taxon>
        <taxon>eudicotyledons</taxon>
        <taxon>Gunneridae</taxon>
        <taxon>Pentapetalae</taxon>
        <taxon>rosids</taxon>
        <taxon>malvids</taxon>
        <taxon>Malvales</taxon>
        <taxon>Malvaceae</taxon>
        <taxon>Malvoideae</taxon>
        <taxon>Gossypium</taxon>
    </lineage>
</organism>
<comment type="caution">
    <text evidence="1">The sequence shown here is derived from an EMBL/GenBank/DDBJ whole genome shotgun (WGS) entry which is preliminary data.</text>
</comment>
<dbReference type="OrthoDB" id="779804at2759"/>
<name>A0A9D3WBA0_9ROSI</name>
<evidence type="ECO:0000313" key="1">
    <source>
        <dbReference type="EMBL" id="KAH1121439.1"/>
    </source>
</evidence>
<keyword evidence="2" id="KW-1185">Reference proteome</keyword>
<accession>A0A9D3WBA0</accession>
<dbReference type="PANTHER" id="PTHR33240">
    <property type="entry name" value="OS08G0508500 PROTEIN"/>
    <property type="match status" value="1"/>
</dbReference>
<evidence type="ECO:0008006" key="3">
    <source>
        <dbReference type="Google" id="ProtNLM"/>
    </source>
</evidence>
<dbReference type="AlphaFoldDB" id="A0A9D3WBA0"/>
<reference evidence="1 2" key="1">
    <citation type="journal article" date="2021" name="Plant Biotechnol. J.">
        <title>Multi-omics assisted identification of the key and species-specific regulatory components of drought-tolerant mechanisms in Gossypium stocksii.</title>
        <authorList>
            <person name="Yu D."/>
            <person name="Ke L."/>
            <person name="Zhang D."/>
            <person name="Wu Y."/>
            <person name="Sun Y."/>
            <person name="Mei J."/>
            <person name="Sun J."/>
            <person name="Sun Y."/>
        </authorList>
    </citation>
    <scope>NUCLEOTIDE SEQUENCE [LARGE SCALE GENOMIC DNA]</scope>
    <source>
        <strain evidence="2">cv. E1</strain>
        <tissue evidence="1">Leaf</tissue>
    </source>
</reference>
<sequence>DAIKIGVRNDELVEFVDQGVSSRSRVRVVILRVNKRLKGRWIVKFGNGNKKLVHDEKGNDPMVVSTIITVFEVKRILIDSGSVIEVLFWEVYQKMGLKEQALSKASLLYGFANHPIEVKGSITFPVTLGDGEHTTMKYVHFFFVDYPMAHNVIFGKPIMRMAKMVVATFYMKIKFPTRTGVKFLRSNQ</sequence>
<dbReference type="Proteomes" id="UP000828251">
    <property type="component" value="Unassembled WGS sequence"/>
</dbReference>
<dbReference type="Gene3D" id="2.40.70.10">
    <property type="entry name" value="Acid Proteases"/>
    <property type="match status" value="1"/>
</dbReference>
<evidence type="ECO:0000313" key="2">
    <source>
        <dbReference type="Proteomes" id="UP000828251"/>
    </source>
</evidence>
<protein>
    <recommendedName>
        <fullName evidence="3">Aspartic peptidase DDI1-type domain-containing protein</fullName>
    </recommendedName>
</protein>
<proteinExistence type="predicted"/>
<dbReference type="InterPro" id="IPR021109">
    <property type="entry name" value="Peptidase_aspartic_dom_sf"/>
</dbReference>
<feature type="non-terminal residue" evidence="1">
    <location>
        <position position="1"/>
    </location>
</feature>
<dbReference type="CDD" id="cd00303">
    <property type="entry name" value="retropepsin_like"/>
    <property type="match status" value="1"/>
</dbReference>